<reference evidence="1" key="1">
    <citation type="journal article" date="2023" name="Insect Mol. Biol.">
        <title>Genome sequencing provides insights into the evolution of gene families encoding plant cell wall-degrading enzymes in longhorned beetles.</title>
        <authorList>
            <person name="Shin N.R."/>
            <person name="Okamura Y."/>
            <person name="Kirsch R."/>
            <person name="Pauchet Y."/>
        </authorList>
    </citation>
    <scope>NUCLEOTIDE SEQUENCE</scope>
    <source>
        <strain evidence="1">MMC_N1</strain>
    </source>
</reference>
<dbReference type="Gene3D" id="1.25.40.10">
    <property type="entry name" value="Tetratricopeptide repeat domain"/>
    <property type="match status" value="1"/>
</dbReference>
<dbReference type="EMBL" id="JAPWTJ010000578">
    <property type="protein sequence ID" value="KAJ8977194.1"/>
    <property type="molecule type" value="Genomic_DNA"/>
</dbReference>
<name>A0ABQ9JG76_9CUCU</name>
<evidence type="ECO:0000313" key="2">
    <source>
        <dbReference type="Proteomes" id="UP001162164"/>
    </source>
</evidence>
<gene>
    <name evidence="1" type="ORF">NQ317_018077</name>
</gene>
<sequence>MDLQAQEYLKQKNWIQAIDIFNKLLGNQQNTLDQVISYLSDRAECFMELNNYQAAIDPNSYNVNLARKRLIHSLYLLKRYAEADIAARDWLILLQELDINKEVKPILEGLLGTFINCTNSKQKTVYLLKILDTNFCINYSSSIKLALLGWGQKYLELYLAVTT</sequence>
<comment type="caution">
    <text evidence="1">The sequence shown here is derived from an EMBL/GenBank/DDBJ whole genome shotgun (WGS) entry which is preliminary data.</text>
</comment>
<proteinExistence type="predicted"/>
<dbReference type="Proteomes" id="UP001162164">
    <property type="component" value="Unassembled WGS sequence"/>
</dbReference>
<organism evidence="1 2">
    <name type="scientific">Molorchus minor</name>
    <dbReference type="NCBI Taxonomy" id="1323400"/>
    <lineage>
        <taxon>Eukaryota</taxon>
        <taxon>Metazoa</taxon>
        <taxon>Ecdysozoa</taxon>
        <taxon>Arthropoda</taxon>
        <taxon>Hexapoda</taxon>
        <taxon>Insecta</taxon>
        <taxon>Pterygota</taxon>
        <taxon>Neoptera</taxon>
        <taxon>Endopterygota</taxon>
        <taxon>Coleoptera</taxon>
        <taxon>Polyphaga</taxon>
        <taxon>Cucujiformia</taxon>
        <taxon>Chrysomeloidea</taxon>
        <taxon>Cerambycidae</taxon>
        <taxon>Lamiinae</taxon>
        <taxon>Monochamini</taxon>
        <taxon>Molorchus</taxon>
    </lineage>
</organism>
<dbReference type="SUPFAM" id="SSF48452">
    <property type="entry name" value="TPR-like"/>
    <property type="match status" value="1"/>
</dbReference>
<protein>
    <submittedName>
        <fullName evidence="1">Uncharacterized protein</fullName>
    </submittedName>
</protein>
<evidence type="ECO:0000313" key="1">
    <source>
        <dbReference type="EMBL" id="KAJ8977194.1"/>
    </source>
</evidence>
<keyword evidence="2" id="KW-1185">Reference proteome</keyword>
<dbReference type="InterPro" id="IPR011990">
    <property type="entry name" value="TPR-like_helical_dom_sf"/>
</dbReference>
<accession>A0ABQ9JG76</accession>